<dbReference type="SMART" id="SM00198">
    <property type="entry name" value="SCP"/>
    <property type="match status" value="1"/>
</dbReference>
<dbReference type="Pfam" id="PF24100">
    <property type="entry name" value="DUF7381"/>
    <property type="match status" value="1"/>
</dbReference>
<sequence>MFSVSQILLQNRYFFYFNKHSFANEEDLLEYISLNNPQLVNKEVHIEMIGKINRYLNIPIGKPIVYKVCLQPVNRQKSTINKKKVRIPEGDVTLKYTVDGKSSYECDNRRVPTLRELARCAMLKHRVSFGPTCQKVFKENKLPLCIKEKSVEDDRKPFCEAPNVMYLYNLDEKFKKNHFSNKVWSEIWKNKYDYQCFSYKNFYLLKQRFILELNTYRGVHKAKPLTEHFELSKIAQRRAERIAESGKIFPRVDKYFEEVAGKSEILLAPFMIKKWYEEVSEYNFRNPFSKKRPQNFVKIMWRSTTYYGIGITKINCDLIVVLIFKAKKRNSRRYFLNVKRSKRV</sequence>
<dbReference type="InterPro" id="IPR055805">
    <property type="entry name" value="DUF7381"/>
</dbReference>
<name>A0A0K0FN12_STRVS</name>
<reference evidence="3" key="1">
    <citation type="submission" date="2014-07" db="EMBL/GenBank/DDBJ databases">
        <authorList>
            <person name="Martin A.A"/>
            <person name="De Silva N."/>
        </authorList>
    </citation>
    <scope>NUCLEOTIDE SEQUENCE</scope>
</reference>
<keyword evidence="1" id="KW-0472">Membrane</keyword>
<feature type="domain" description="SCP" evidence="2">
    <location>
        <begin position="204"/>
        <end position="332"/>
    </location>
</feature>
<dbReference type="Gene3D" id="3.40.33.10">
    <property type="entry name" value="CAP"/>
    <property type="match status" value="1"/>
</dbReference>
<keyword evidence="1" id="KW-1133">Transmembrane helix</keyword>
<protein>
    <submittedName>
        <fullName evidence="4">SCP domain-containing protein</fullName>
    </submittedName>
</protein>
<dbReference type="WBParaSite" id="SVE_1039100.1">
    <property type="protein sequence ID" value="SVE_1039100.1"/>
    <property type="gene ID" value="SVE_1039100"/>
</dbReference>
<keyword evidence="1" id="KW-0812">Transmembrane</keyword>
<evidence type="ECO:0000259" key="2">
    <source>
        <dbReference type="SMART" id="SM00198"/>
    </source>
</evidence>
<proteinExistence type="predicted"/>
<accession>A0A0K0FN12</accession>
<dbReference type="Proteomes" id="UP000035680">
    <property type="component" value="Unassembled WGS sequence"/>
</dbReference>
<dbReference type="InterPro" id="IPR014044">
    <property type="entry name" value="CAP_dom"/>
</dbReference>
<dbReference type="SUPFAM" id="SSF55797">
    <property type="entry name" value="PR-1-like"/>
    <property type="match status" value="1"/>
</dbReference>
<dbReference type="AlphaFoldDB" id="A0A0K0FN12"/>
<evidence type="ECO:0000256" key="1">
    <source>
        <dbReference type="SAM" id="Phobius"/>
    </source>
</evidence>
<keyword evidence="3" id="KW-1185">Reference proteome</keyword>
<reference evidence="4" key="2">
    <citation type="submission" date="2015-08" db="UniProtKB">
        <authorList>
            <consortium name="WormBaseParasite"/>
        </authorList>
    </citation>
    <scope>IDENTIFICATION</scope>
</reference>
<evidence type="ECO:0000313" key="4">
    <source>
        <dbReference type="WBParaSite" id="SVE_1039100.1"/>
    </source>
</evidence>
<feature type="transmembrane region" description="Helical" evidence="1">
    <location>
        <begin position="305"/>
        <end position="324"/>
    </location>
</feature>
<dbReference type="InterPro" id="IPR035940">
    <property type="entry name" value="CAP_sf"/>
</dbReference>
<organism evidence="3 4">
    <name type="scientific">Strongyloides venezuelensis</name>
    <name type="common">Threadworm</name>
    <dbReference type="NCBI Taxonomy" id="75913"/>
    <lineage>
        <taxon>Eukaryota</taxon>
        <taxon>Metazoa</taxon>
        <taxon>Ecdysozoa</taxon>
        <taxon>Nematoda</taxon>
        <taxon>Chromadorea</taxon>
        <taxon>Rhabditida</taxon>
        <taxon>Tylenchina</taxon>
        <taxon>Panagrolaimomorpha</taxon>
        <taxon>Strongyloidoidea</taxon>
        <taxon>Strongyloididae</taxon>
        <taxon>Strongyloides</taxon>
    </lineage>
</organism>
<dbReference type="Pfam" id="PF00188">
    <property type="entry name" value="CAP"/>
    <property type="match status" value="1"/>
</dbReference>
<evidence type="ECO:0000313" key="3">
    <source>
        <dbReference type="Proteomes" id="UP000035680"/>
    </source>
</evidence>